<dbReference type="AlphaFoldDB" id="A0A023B6D9"/>
<protein>
    <submittedName>
        <fullName evidence="1">Uncharacterized protein</fullName>
    </submittedName>
</protein>
<sequence length="243" mass="27072">MIVAPDWSDYATGNFKSIKRMILQLEVRPKTKTDMPTVSKNFAPSKVSALSDEDLSSTTEASTTTTREVPLPYTVIEYDSTVAEDYSHIVRVIDGSQLFSAQIANPEGNCGIRRLGQLPFSWADVHSWQRTHMFGSRYWIGPISRVGGTRNTAAVEGEGGLYQIDVTDLFNMNVWNTVGTDAVIAVWFNTKQDIEFGNWNNLAGIYLQSDVSNQKVITKSTIKNLNSLSLQGTYSERLIFGEL</sequence>
<dbReference type="GeneID" id="22912958"/>
<reference evidence="1" key="1">
    <citation type="submission" date="2013-12" db="EMBL/GenBank/DDBJ databases">
        <authorList>
            <person name="Omoto C.K."/>
            <person name="Sibley D."/>
            <person name="Venepally P."/>
            <person name="Hadjithomas M."/>
            <person name="Karamycheva S."/>
            <person name="Brunk B."/>
            <person name="Roos D."/>
            <person name="Caler E."/>
            <person name="Lorenzi H."/>
        </authorList>
    </citation>
    <scope>NUCLEOTIDE SEQUENCE</scope>
</reference>
<dbReference type="VEuPathDB" id="CryptoDB:GNI_081790"/>
<dbReference type="EMBL" id="AFNH02000613">
    <property type="protein sequence ID" value="EZG65878.1"/>
    <property type="molecule type" value="Genomic_DNA"/>
</dbReference>
<accession>A0A023B6D9</accession>
<comment type="caution">
    <text evidence="1">The sequence shown here is derived from an EMBL/GenBank/DDBJ whole genome shotgun (WGS) entry which is preliminary data.</text>
</comment>
<dbReference type="RefSeq" id="XP_011134036.1">
    <property type="nucleotide sequence ID" value="XM_011135734.1"/>
</dbReference>
<evidence type="ECO:0000313" key="2">
    <source>
        <dbReference type="Proteomes" id="UP000019763"/>
    </source>
</evidence>
<dbReference type="Proteomes" id="UP000019763">
    <property type="component" value="Unassembled WGS sequence"/>
</dbReference>
<evidence type="ECO:0000313" key="1">
    <source>
        <dbReference type="EMBL" id="EZG65878.1"/>
    </source>
</evidence>
<keyword evidence="2" id="KW-1185">Reference proteome</keyword>
<proteinExistence type="predicted"/>
<name>A0A023B6D9_GRENI</name>
<gene>
    <name evidence="1" type="ORF">GNI_081790</name>
</gene>
<organism evidence="1 2">
    <name type="scientific">Gregarina niphandrodes</name>
    <name type="common">Septate eugregarine</name>
    <dbReference type="NCBI Taxonomy" id="110365"/>
    <lineage>
        <taxon>Eukaryota</taxon>
        <taxon>Sar</taxon>
        <taxon>Alveolata</taxon>
        <taxon>Apicomplexa</taxon>
        <taxon>Conoidasida</taxon>
        <taxon>Gregarinasina</taxon>
        <taxon>Eugregarinorida</taxon>
        <taxon>Gregarinidae</taxon>
        <taxon>Gregarina</taxon>
    </lineage>
</organism>